<feature type="DNA-binding region" description="H-T-H motif" evidence="4">
    <location>
        <begin position="42"/>
        <end position="61"/>
    </location>
</feature>
<sequence>MSQRRLLGVPTQTFFNLPGTKRQRLIDAGFTVFSHASLADASVSEIVRLAKISRGSFYQYFSDKTDLYFYLLGQLREAWAADTIGTLRRHEGDLFATVRELAEAAFTDLSQGPYREFYRMLFLSFSYRGSVQVDDEWTAHYRAQHRIRTNWSQMVDTKRLNVNSDDQLHTLVHMLFGVFAQNVARYFNEAADATDTAVADRYRQNMLTMIDWLQHGVEKETQEER</sequence>
<evidence type="ECO:0000259" key="5">
    <source>
        <dbReference type="PROSITE" id="PS50977"/>
    </source>
</evidence>
<accession>A0A0R1XPJ0</accession>
<feature type="domain" description="HTH tetR-type" evidence="5">
    <location>
        <begin position="19"/>
        <end position="79"/>
    </location>
</feature>
<dbReference type="PATRIC" id="fig|1122147.4.peg.2081"/>
<gene>
    <name evidence="6" type="ORF">FC91_GL002012</name>
</gene>
<protein>
    <submittedName>
        <fullName evidence="6">TetR AcrR family transcriptional regulator</fullName>
    </submittedName>
</protein>
<dbReference type="SUPFAM" id="SSF46689">
    <property type="entry name" value="Homeodomain-like"/>
    <property type="match status" value="1"/>
</dbReference>
<dbReference type="Pfam" id="PF00440">
    <property type="entry name" value="TetR_N"/>
    <property type="match status" value="1"/>
</dbReference>
<dbReference type="GO" id="GO:0003700">
    <property type="term" value="F:DNA-binding transcription factor activity"/>
    <property type="evidence" value="ECO:0007669"/>
    <property type="project" value="TreeGrafter"/>
</dbReference>
<dbReference type="InterPro" id="IPR001647">
    <property type="entry name" value="HTH_TetR"/>
</dbReference>
<dbReference type="Pfam" id="PF17924">
    <property type="entry name" value="TetR_C_19"/>
    <property type="match status" value="1"/>
</dbReference>
<reference evidence="6 7" key="1">
    <citation type="journal article" date="2015" name="Genome Announc.">
        <title>Expanding the biotechnology potential of lactobacilli through comparative genomics of 213 strains and associated genera.</title>
        <authorList>
            <person name="Sun Z."/>
            <person name="Harris H.M."/>
            <person name="McCann A."/>
            <person name="Guo C."/>
            <person name="Argimon S."/>
            <person name="Zhang W."/>
            <person name="Yang X."/>
            <person name="Jeffery I.B."/>
            <person name="Cooney J.C."/>
            <person name="Kagawa T.F."/>
            <person name="Liu W."/>
            <person name="Song Y."/>
            <person name="Salvetti E."/>
            <person name="Wrobel A."/>
            <person name="Rasinkangas P."/>
            <person name="Parkhill J."/>
            <person name="Rea M.C."/>
            <person name="O'Sullivan O."/>
            <person name="Ritari J."/>
            <person name="Douillard F.P."/>
            <person name="Paul Ross R."/>
            <person name="Yang R."/>
            <person name="Briner A.E."/>
            <person name="Felis G.E."/>
            <person name="de Vos W.M."/>
            <person name="Barrangou R."/>
            <person name="Klaenhammer T.R."/>
            <person name="Caufield P.W."/>
            <person name="Cui Y."/>
            <person name="Zhang H."/>
            <person name="O'Toole P.W."/>
        </authorList>
    </citation>
    <scope>NUCLEOTIDE SEQUENCE [LARGE SCALE GENOMIC DNA]</scope>
    <source>
        <strain evidence="6 7">DSM 16991</strain>
    </source>
</reference>
<dbReference type="eggNOG" id="COG1309">
    <property type="taxonomic scope" value="Bacteria"/>
</dbReference>
<dbReference type="GO" id="GO:0000976">
    <property type="term" value="F:transcription cis-regulatory region binding"/>
    <property type="evidence" value="ECO:0007669"/>
    <property type="project" value="TreeGrafter"/>
</dbReference>
<evidence type="ECO:0000256" key="4">
    <source>
        <dbReference type="PROSITE-ProRule" id="PRU00335"/>
    </source>
</evidence>
<dbReference type="PANTHER" id="PTHR30055:SF234">
    <property type="entry name" value="HTH-TYPE TRANSCRIPTIONAL REGULATOR BETI"/>
    <property type="match status" value="1"/>
</dbReference>
<dbReference type="Proteomes" id="UP000050949">
    <property type="component" value="Unassembled WGS sequence"/>
</dbReference>
<dbReference type="InterPro" id="IPR009057">
    <property type="entry name" value="Homeodomain-like_sf"/>
</dbReference>
<proteinExistence type="predicted"/>
<dbReference type="InterPro" id="IPR023772">
    <property type="entry name" value="DNA-bd_HTH_TetR-type_CS"/>
</dbReference>
<evidence type="ECO:0000313" key="7">
    <source>
        <dbReference type="Proteomes" id="UP000050949"/>
    </source>
</evidence>
<evidence type="ECO:0000256" key="3">
    <source>
        <dbReference type="ARBA" id="ARBA00023163"/>
    </source>
</evidence>
<dbReference type="PANTHER" id="PTHR30055">
    <property type="entry name" value="HTH-TYPE TRANSCRIPTIONAL REGULATOR RUTR"/>
    <property type="match status" value="1"/>
</dbReference>
<dbReference type="InterPro" id="IPR050109">
    <property type="entry name" value="HTH-type_TetR-like_transc_reg"/>
</dbReference>
<dbReference type="OrthoDB" id="9812484at2"/>
<organism evidence="6 7">
    <name type="scientific">Schleiferilactobacillus harbinensis DSM 16991</name>
    <dbReference type="NCBI Taxonomy" id="1122147"/>
    <lineage>
        <taxon>Bacteria</taxon>
        <taxon>Bacillati</taxon>
        <taxon>Bacillota</taxon>
        <taxon>Bacilli</taxon>
        <taxon>Lactobacillales</taxon>
        <taxon>Lactobacillaceae</taxon>
        <taxon>Schleiferilactobacillus</taxon>
    </lineage>
</organism>
<keyword evidence="3" id="KW-0804">Transcription</keyword>
<evidence type="ECO:0000313" key="6">
    <source>
        <dbReference type="EMBL" id="KRM28547.1"/>
    </source>
</evidence>
<keyword evidence="2 4" id="KW-0238">DNA-binding</keyword>
<evidence type="ECO:0000256" key="2">
    <source>
        <dbReference type="ARBA" id="ARBA00023125"/>
    </source>
</evidence>
<dbReference type="Gene3D" id="1.10.357.10">
    <property type="entry name" value="Tetracycline Repressor, domain 2"/>
    <property type="match status" value="1"/>
</dbReference>
<dbReference type="EMBL" id="AZFW01000032">
    <property type="protein sequence ID" value="KRM28547.1"/>
    <property type="molecule type" value="Genomic_DNA"/>
</dbReference>
<comment type="caution">
    <text evidence="6">The sequence shown here is derived from an EMBL/GenBank/DDBJ whole genome shotgun (WGS) entry which is preliminary data.</text>
</comment>
<name>A0A0R1XPJ0_9LACO</name>
<dbReference type="PROSITE" id="PS50977">
    <property type="entry name" value="HTH_TETR_2"/>
    <property type="match status" value="1"/>
</dbReference>
<dbReference type="AlphaFoldDB" id="A0A0R1XPJ0"/>
<evidence type="ECO:0000256" key="1">
    <source>
        <dbReference type="ARBA" id="ARBA00023015"/>
    </source>
</evidence>
<keyword evidence="1" id="KW-0805">Transcription regulation</keyword>
<dbReference type="PROSITE" id="PS01081">
    <property type="entry name" value="HTH_TETR_1"/>
    <property type="match status" value="1"/>
</dbReference>